<accession>A0AAD2G0R0</accession>
<dbReference type="AlphaFoldDB" id="A0AAD2G0R0"/>
<dbReference type="EMBL" id="CAKOGP040001914">
    <property type="protein sequence ID" value="CAJ1956343.1"/>
    <property type="molecule type" value="Genomic_DNA"/>
</dbReference>
<evidence type="ECO:0000313" key="1">
    <source>
        <dbReference type="EMBL" id="CAJ1956343.1"/>
    </source>
</evidence>
<dbReference type="PANTHER" id="PTHR45661:SF3">
    <property type="entry name" value="IG-LIKE DOMAIN-CONTAINING PROTEIN"/>
    <property type="match status" value="1"/>
</dbReference>
<gene>
    <name evidence="1" type="ORF">CYCCA115_LOCUS16186</name>
</gene>
<protein>
    <submittedName>
        <fullName evidence="1">Uncharacterized protein</fullName>
    </submittedName>
</protein>
<keyword evidence="2" id="KW-1185">Reference proteome</keyword>
<dbReference type="Pfam" id="PF13306">
    <property type="entry name" value="LRR_5"/>
    <property type="match status" value="1"/>
</dbReference>
<dbReference type="PANTHER" id="PTHR45661">
    <property type="entry name" value="SURFACE ANTIGEN"/>
    <property type="match status" value="1"/>
</dbReference>
<dbReference type="InterPro" id="IPR026906">
    <property type="entry name" value="LRR_5"/>
</dbReference>
<comment type="caution">
    <text evidence="1">The sequence shown here is derived from an EMBL/GenBank/DDBJ whole genome shotgun (WGS) entry which is preliminary data.</text>
</comment>
<dbReference type="Proteomes" id="UP001295423">
    <property type="component" value="Unassembled WGS sequence"/>
</dbReference>
<dbReference type="Gene3D" id="3.80.10.10">
    <property type="entry name" value="Ribonuclease Inhibitor"/>
    <property type="match status" value="1"/>
</dbReference>
<sequence>MSSQQPQAVRFRYLPDTLKAQVPKHVTHAIIDSSVTFVDKEAFSRKRKLLEVIFGSSSSEQNSNLLTIGYDAFSNCRLLSRLHLPTTVIEIRDDAFANGKSLVEVKLPHGLKWIGERTFADCTSLKLIQIPSTVEELGFRIFVNCRNLVSVELTEGLLVIGEKVFEHCTSLRNVAVPSTVEVVEANAFLNCLKLEQRFPYTDELHEALRHRFDDCPLHRICYEQAFPQVNATAMELDDMQWSTETASLDCFGMTPLHMLSLSTVPNVQLLKDLLQQLPNRTQLACTKDRWNQSPYDYLFLELDTNKTSGARELMEHMIEVTLLHPTQSLGLDRWRRDIWNRVDFFQTNNEANTLTADRIHTAYEKLSHYWQLEIYSLLELAIWESTMDEQRRQGEVVDRQGCRIQCGVQVILPHVMAFLKDQDWLVVGFGIETKVD</sequence>
<reference evidence="1" key="1">
    <citation type="submission" date="2023-08" db="EMBL/GenBank/DDBJ databases">
        <authorList>
            <person name="Audoor S."/>
            <person name="Bilcke G."/>
        </authorList>
    </citation>
    <scope>NUCLEOTIDE SEQUENCE</scope>
</reference>
<name>A0AAD2G0R0_9STRA</name>
<dbReference type="SUPFAM" id="SSF52058">
    <property type="entry name" value="L domain-like"/>
    <property type="match status" value="1"/>
</dbReference>
<dbReference type="InterPro" id="IPR032675">
    <property type="entry name" value="LRR_dom_sf"/>
</dbReference>
<evidence type="ECO:0000313" key="2">
    <source>
        <dbReference type="Proteomes" id="UP001295423"/>
    </source>
</evidence>
<organism evidence="1 2">
    <name type="scientific">Cylindrotheca closterium</name>
    <dbReference type="NCBI Taxonomy" id="2856"/>
    <lineage>
        <taxon>Eukaryota</taxon>
        <taxon>Sar</taxon>
        <taxon>Stramenopiles</taxon>
        <taxon>Ochrophyta</taxon>
        <taxon>Bacillariophyta</taxon>
        <taxon>Bacillariophyceae</taxon>
        <taxon>Bacillariophycidae</taxon>
        <taxon>Bacillariales</taxon>
        <taxon>Bacillariaceae</taxon>
        <taxon>Cylindrotheca</taxon>
    </lineage>
</organism>
<dbReference type="InterPro" id="IPR053139">
    <property type="entry name" value="Surface_bspA-like"/>
</dbReference>
<proteinExistence type="predicted"/>